<sequence>MRKKLLFKGLLVCLTLLYTIFCLTACNPHQGQLEIHLIDVGQGDSTLVVTPDNKNILIDGGEDEYSRNVIRHLKRSHIKKLDAVIGTHFDSDHIGGLDKVIEEFPTKNVYFPPSRASKTDLIEILDVCRRKNIKITPLKSGDQVKLDHTLINVLSPRNISRDDENKNSLIFTIFQNGTSFMFTGDADSEMEKEVLAHYRLPRCIYLKTGHHGSKTASCDEFIGTIRPQMASISCGYKNKYGHPHQETLDTFKKYQVQTFRTDLNGDMVFYFDVRNTKKIYSKRKYLLE</sequence>
<dbReference type="SMART" id="SM00849">
    <property type="entry name" value="Lactamase_B"/>
    <property type="match status" value="1"/>
</dbReference>
<evidence type="ECO:0000313" key="4">
    <source>
        <dbReference type="Proteomes" id="UP000003244"/>
    </source>
</evidence>
<dbReference type="SUPFAM" id="SSF56281">
    <property type="entry name" value="Metallo-hydrolase/oxidoreductase"/>
    <property type="match status" value="1"/>
</dbReference>
<dbReference type="EMBL" id="ADGQ01000061">
    <property type="protein sequence ID" value="EFM64328.1"/>
    <property type="molecule type" value="Genomic_DNA"/>
</dbReference>
<feature type="domain" description="Metallo-beta-lactamase" evidence="2">
    <location>
        <begin position="42"/>
        <end position="236"/>
    </location>
</feature>
<dbReference type="PANTHER" id="PTHR30619:SF1">
    <property type="entry name" value="RECOMBINATION PROTEIN 2"/>
    <property type="match status" value="1"/>
</dbReference>
<feature type="signal peptide" evidence="1">
    <location>
        <begin position="1"/>
        <end position="25"/>
    </location>
</feature>
<dbReference type="Proteomes" id="UP000003244">
    <property type="component" value="Unassembled WGS sequence"/>
</dbReference>
<dbReference type="InterPro" id="IPR052159">
    <property type="entry name" value="Competence_DNA_uptake"/>
</dbReference>
<reference evidence="3 4" key="1">
    <citation type="submission" date="2010-08" db="EMBL/GenBank/DDBJ databases">
        <authorList>
            <person name="Harkins D.M."/>
            <person name="Madupu R."/>
            <person name="Durkin A.S."/>
            <person name="Torralba M."/>
            <person name="Methe B."/>
            <person name="Sutton G.G."/>
            <person name="Nelson K.E."/>
        </authorList>
    </citation>
    <scope>NUCLEOTIDE SEQUENCE [LARGE SCALE GENOMIC DNA]</scope>
    <source>
        <strain evidence="3 4">DSM 17678</strain>
    </source>
</reference>
<dbReference type="InterPro" id="IPR035681">
    <property type="entry name" value="ComA-like_MBL"/>
</dbReference>
<dbReference type="RefSeq" id="WP_007790219.1">
    <property type="nucleotide sequence ID" value="NZ_ADGQ01000061.1"/>
</dbReference>
<proteinExistence type="predicted"/>
<keyword evidence="1" id="KW-0732">Signal</keyword>
<dbReference type="InterPro" id="IPR036866">
    <property type="entry name" value="RibonucZ/Hydroxyglut_hydro"/>
</dbReference>
<organism evidence="3 4">
    <name type="scientific">Peptostreptococcus stomatis DSM 17678</name>
    <dbReference type="NCBI Taxonomy" id="596315"/>
    <lineage>
        <taxon>Bacteria</taxon>
        <taxon>Bacillati</taxon>
        <taxon>Bacillota</taxon>
        <taxon>Clostridia</taxon>
        <taxon>Peptostreptococcales</taxon>
        <taxon>Peptostreptococcaceae</taxon>
        <taxon>Peptostreptococcus</taxon>
    </lineage>
</organism>
<evidence type="ECO:0000256" key="1">
    <source>
        <dbReference type="SAM" id="SignalP"/>
    </source>
</evidence>
<dbReference type="OrthoDB" id="9761531at2"/>
<protein>
    <submittedName>
        <fullName evidence="3">Metallo-beta-lactamase domain protein</fullName>
    </submittedName>
</protein>
<dbReference type="InterPro" id="IPR001279">
    <property type="entry name" value="Metallo-B-lactamas"/>
</dbReference>
<comment type="caution">
    <text evidence="3">The sequence shown here is derived from an EMBL/GenBank/DDBJ whole genome shotgun (WGS) entry which is preliminary data.</text>
</comment>
<evidence type="ECO:0000313" key="3">
    <source>
        <dbReference type="EMBL" id="EFM64328.1"/>
    </source>
</evidence>
<feature type="chain" id="PRO_5038386822" evidence="1">
    <location>
        <begin position="26"/>
        <end position="288"/>
    </location>
</feature>
<dbReference type="Gene3D" id="3.60.15.10">
    <property type="entry name" value="Ribonuclease Z/Hydroxyacylglutathione hydrolase-like"/>
    <property type="match status" value="1"/>
</dbReference>
<keyword evidence="4" id="KW-1185">Reference proteome</keyword>
<dbReference type="eggNOG" id="COG2333">
    <property type="taxonomic scope" value="Bacteria"/>
</dbReference>
<dbReference type="STRING" id="596315.HMPREF0634_0273"/>
<name>E0E457_9FIRM</name>
<dbReference type="AlphaFoldDB" id="E0E457"/>
<evidence type="ECO:0000259" key="2">
    <source>
        <dbReference type="SMART" id="SM00849"/>
    </source>
</evidence>
<dbReference type="GeneID" id="84801059"/>
<gene>
    <name evidence="3" type="ORF">HMPREF0634_0273</name>
</gene>
<dbReference type="CDD" id="cd07731">
    <property type="entry name" value="ComA-like_MBL-fold"/>
    <property type="match status" value="1"/>
</dbReference>
<dbReference type="Pfam" id="PF00753">
    <property type="entry name" value="Lactamase_B"/>
    <property type="match status" value="1"/>
</dbReference>
<dbReference type="PANTHER" id="PTHR30619">
    <property type="entry name" value="DNA INTERNALIZATION/COMPETENCE PROTEIN COMEC/REC2"/>
    <property type="match status" value="1"/>
</dbReference>
<accession>E0E457</accession>